<dbReference type="InterPro" id="IPR036388">
    <property type="entry name" value="WH-like_DNA-bd_sf"/>
</dbReference>
<accession>A0A3M9MED8</accession>
<proteinExistence type="inferred from homology"/>
<keyword evidence="5" id="KW-0804">Transcription</keyword>
<keyword evidence="4" id="KW-0238">DNA-binding</keyword>
<organism evidence="8 9">
    <name type="scientific">Flexivirga caeni</name>
    <dbReference type="NCBI Taxonomy" id="2294115"/>
    <lineage>
        <taxon>Bacteria</taxon>
        <taxon>Bacillati</taxon>
        <taxon>Actinomycetota</taxon>
        <taxon>Actinomycetes</taxon>
        <taxon>Micrococcales</taxon>
        <taxon>Dermacoccaceae</taxon>
        <taxon>Flexivirga</taxon>
    </lineage>
</organism>
<evidence type="ECO:0000256" key="4">
    <source>
        <dbReference type="ARBA" id="ARBA00023125"/>
    </source>
</evidence>
<dbReference type="SUPFAM" id="SSF88659">
    <property type="entry name" value="Sigma3 and sigma4 domains of RNA polymerase sigma factors"/>
    <property type="match status" value="1"/>
</dbReference>
<evidence type="ECO:0000256" key="5">
    <source>
        <dbReference type="ARBA" id="ARBA00023163"/>
    </source>
</evidence>
<dbReference type="SUPFAM" id="SSF88946">
    <property type="entry name" value="Sigma2 domain of RNA polymerase sigma factors"/>
    <property type="match status" value="1"/>
</dbReference>
<dbReference type="RefSeq" id="WP_123270784.1">
    <property type="nucleotide sequence ID" value="NZ_RJJQ01000005.1"/>
</dbReference>
<evidence type="ECO:0000313" key="9">
    <source>
        <dbReference type="Proteomes" id="UP000271678"/>
    </source>
</evidence>
<dbReference type="InterPro" id="IPR014325">
    <property type="entry name" value="RNA_pol_sigma-E_actinobac"/>
</dbReference>
<protein>
    <submittedName>
        <fullName evidence="8">SigE family RNA polymerase sigma factor</fullName>
    </submittedName>
</protein>
<evidence type="ECO:0000256" key="3">
    <source>
        <dbReference type="ARBA" id="ARBA00023082"/>
    </source>
</evidence>
<dbReference type="Pfam" id="PF08281">
    <property type="entry name" value="Sigma70_r4_2"/>
    <property type="match status" value="1"/>
</dbReference>
<dbReference type="EMBL" id="RJJQ01000005">
    <property type="protein sequence ID" value="RNI23203.1"/>
    <property type="molecule type" value="Genomic_DNA"/>
</dbReference>
<dbReference type="Gene3D" id="1.10.1740.10">
    <property type="match status" value="1"/>
</dbReference>
<keyword evidence="3" id="KW-0731">Sigma factor</keyword>
<dbReference type="AlphaFoldDB" id="A0A3M9MED8"/>
<dbReference type="NCBIfam" id="TIGR02937">
    <property type="entry name" value="sigma70-ECF"/>
    <property type="match status" value="1"/>
</dbReference>
<keyword evidence="2" id="KW-0805">Transcription regulation</keyword>
<dbReference type="Proteomes" id="UP000271678">
    <property type="component" value="Unassembled WGS sequence"/>
</dbReference>
<feature type="domain" description="RNA polymerase sigma-70 region 2" evidence="6">
    <location>
        <begin position="13"/>
        <end position="81"/>
    </location>
</feature>
<dbReference type="GO" id="GO:0006352">
    <property type="term" value="P:DNA-templated transcription initiation"/>
    <property type="evidence" value="ECO:0007669"/>
    <property type="project" value="InterPro"/>
</dbReference>
<dbReference type="Gene3D" id="1.10.10.10">
    <property type="entry name" value="Winged helix-like DNA-binding domain superfamily/Winged helix DNA-binding domain"/>
    <property type="match status" value="1"/>
</dbReference>
<evidence type="ECO:0000259" key="6">
    <source>
        <dbReference type="Pfam" id="PF04542"/>
    </source>
</evidence>
<dbReference type="GO" id="GO:0016987">
    <property type="term" value="F:sigma factor activity"/>
    <property type="evidence" value="ECO:0007669"/>
    <property type="project" value="UniProtKB-KW"/>
</dbReference>
<gene>
    <name evidence="8" type="ORF">EFY87_07145</name>
</gene>
<comment type="caution">
    <text evidence="8">The sequence shown here is derived from an EMBL/GenBank/DDBJ whole genome shotgun (WGS) entry which is preliminary data.</text>
</comment>
<dbReference type="InterPro" id="IPR013324">
    <property type="entry name" value="RNA_pol_sigma_r3/r4-like"/>
</dbReference>
<dbReference type="OrthoDB" id="3692620at2"/>
<dbReference type="InterPro" id="IPR013249">
    <property type="entry name" value="RNA_pol_sigma70_r4_t2"/>
</dbReference>
<dbReference type="NCBIfam" id="TIGR02983">
    <property type="entry name" value="SigE-fam_strep"/>
    <property type="match status" value="1"/>
</dbReference>
<dbReference type="InterPro" id="IPR013325">
    <property type="entry name" value="RNA_pol_sigma_r2"/>
</dbReference>
<name>A0A3M9MED8_9MICO</name>
<evidence type="ECO:0000256" key="1">
    <source>
        <dbReference type="ARBA" id="ARBA00010641"/>
    </source>
</evidence>
<dbReference type="GO" id="GO:0003677">
    <property type="term" value="F:DNA binding"/>
    <property type="evidence" value="ECO:0007669"/>
    <property type="project" value="UniProtKB-KW"/>
</dbReference>
<dbReference type="PANTHER" id="PTHR43133">
    <property type="entry name" value="RNA POLYMERASE ECF-TYPE SIGMA FACTO"/>
    <property type="match status" value="1"/>
</dbReference>
<evidence type="ECO:0000259" key="7">
    <source>
        <dbReference type="Pfam" id="PF08281"/>
    </source>
</evidence>
<dbReference type="CDD" id="cd06171">
    <property type="entry name" value="Sigma70_r4"/>
    <property type="match status" value="1"/>
</dbReference>
<keyword evidence="9" id="KW-1185">Reference proteome</keyword>
<dbReference type="InterPro" id="IPR014284">
    <property type="entry name" value="RNA_pol_sigma-70_dom"/>
</dbReference>
<dbReference type="Pfam" id="PF04542">
    <property type="entry name" value="Sigma70_r2"/>
    <property type="match status" value="1"/>
</dbReference>
<evidence type="ECO:0000313" key="8">
    <source>
        <dbReference type="EMBL" id="RNI23203.1"/>
    </source>
</evidence>
<sequence length="173" mass="19152">MTSERDVGFTEFVTANRGRLERAARLLTYGNEQDAEDLVQQALTKLYVHWPRVARGTGPLTYSYRILTTTFIDESRRAWRRHERTGSLPAETGVPAPDADTRATVLAALAAVPPRQRAVIVLRYLLDQSVEQTATLLHCSEGTVKSQSAKALATLRIRLADVHTDTTHHGGTS</sequence>
<reference evidence="8 9" key="1">
    <citation type="submission" date="2018-11" db="EMBL/GenBank/DDBJ databases">
        <title>Draft genome of Simplicispira Flexivirga sp. BO-16.</title>
        <authorList>
            <person name="Im W.T."/>
        </authorList>
    </citation>
    <scope>NUCLEOTIDE SEQUENCE [LARGE SCALE GENOMIC DNA]</scope>
    <source>
        <strain evidence="8 9">BO-16</strain>
    </source>
</reference>
<evidence type="ECO:0000256" key="2">
    <source>
        <dbReference type="ARBA" id="ARBA00023015"/>
    </source>
</evidence>
<dbReference type="InterPro" id="IPR039425">
    <property type="entry name" value="RNA_pol_sigma-70-like"/>
</dbReference>
<comment type="similarity">
    <text evidence="1">Belongs to the sigma-70 factor family. ECF subfamily.</text>
</comment>
<dbReference type="PANTHER" id="PTHR43133:SF50">
    <property type="entry name" value="ECF RNA POLYMERASE SIGMA FACTOR SIGM"/>
    <property type="match status" value="1"/>
</dbReference>
<dbReference type="InterPro" id="IPR007627">
    <property type="entry name" value="RNA_pol_sigma70_r2"/>
</dbReference>
<feature type="domain" description="RNA polymerase sigma factor 70 region 4 type 2" evidence="7">
    <location>
        <begin position="105"/>
        <end position="155"/>
    </location>
</feature>